<keyword evidence="3 5" id="KW-0067">ATP-binding</keyword>
<protein>
    <submittedName>
        <fullName evidence="5">ATP-binding cassette domain-containing protein</fullName>
    </submittedName>
</protein>
<gene>
    <name evidence="5" type="ORF">PU560_07160</name>
</gene>
<dbReference type="Gene3D" id="3.40.50.300">
    <property type="entry name" value="P-loop containing nucleotide triphosphate hydrolases"/>
    <property type="match status" value="1"/>
</dbReference>
<dbReference type="GO" id="GO:0005524">
    <property type="term" value="F:ATP binding"/>
    <property type="evidence" value="ECO:0007669"/>
    <property type="project" value="UniProtKB-KW"/>
</dbReference>
<keyword evidence="1" id="KW-0813">Transport</keyword>
<dbReference type="InterPro" id="IPR003439">
    <property type="entry name" value="ABC_transporter-like_ATP-bd"/>
</dbReference>
<feature type="non-terminal residue" evidence="5">
    <location>
        <position position="140"/>
    </location>
</feature>
<dbReference type="PANTHER" id="PTHR45772">
    <property type="entry name" value="CONSERVED COMPONENT OF ABC TRANSPORTER FOR NATURAL AMINO ACIDS-RELATED"/>
    <property type="match status" value="1"/>
</dbReference>
<keyword evidence="6" id="KW-1185">Reference proteome</keyword>
<reference evidence="5" key="1">
    <citation type="submission" date="2023-02" db="EMBL/GenBank/DDBJ databases">
        <title>Georgenia sp.10Sc9-8, isolated from a soil sample collected from the Taklamakan desert.</title>
        <authorList>
            <person name="Liu S."/>
        </authorList>
    </citation>
    <scope>NUCLEOTIDE SEQUENCE</scope>
    <source>
        <strain evidence="5">10Sc9-8</strain>
    </source>
</reference>
<evidence type="ECO:0000256" key="3">
    <source>
        <dbReference type="ARBA" id="ARBA00022840"/>
    </source>
</evidence>
<dbReference type="InterPro" id="IPR027417">
    <property type="entry name" value="P-loop_NTPase"/>
</dbReference>
<comment type="caution">
    <text evidence="5">The sequence shown here is derived from an EMBL/GenBank/DDBJ whole genome shotgun (WGS) entry which is preliminary data.</text>
</comment>
<sequence>MYLRTEDLTKRFGGVVATDGVTLGVARGEVLGLVGPNGAGKSTLLQMLDGVVPPDAGRIVLDGTAVQGWSPQRLAAAGVGRTFQTARVFPGLTVWESVMVGAYTGVLHEDRGLTTGLTVRDMVGSALGLRSARARQRRAA</sequence>
<dbReference type="PANTHER" id="PTHR45772:SF7">
    <property type="entry name" value="AMINO ACID ABC TRANSPORTER ATP-BINDING PROTEIN"/>
    <property type="match status" value="1"/>
</dbReference>
<dbReference type="InterPro" id="IPR051120">
    <property type="entry name" value="ABC_AA/LPS_Transport"/>
</dbReference>
<evidence type="ECO:0000256" key="2">
    <source>
        <dbReference type="ARBA" id="ARBA00022741"/>
    </source>
</evidence>
<dbReference type="EMBL" id="JARACI010000826">
    <property type="protein sequence ID" value="MDD9206248.1"/>
    <property type="molecule type" value="Genomic_DNA"/>
</dbReference>
<proteinExistence type="predicted"/>
<evidence type="ECO:0000259" key="4">
    <source>
        <dbReference type="Pfam" id="PF00005"/>
    </source>
</evidence>
<dbReference type="SUPFAM" id="SSF52540">
    <property type="entry name" value="P-loop containing nucleoside triphosphate hydrolases"/>
    <property type="match status" value="1"/>
</dbReference>
<dbReference type="Proteomes" id="UP001165561">
    <property type="component" value="Unassembled WGS sequence"/>
</dbReference>
<organism evidence="5 6">
    <name type="scientific">Georgenia halotolerans</name>
    <dbReference type="NCBI Taxonomy" id="3028317"/>
    <lineage>
        <taxon>Bacteria</taxon>
        <taxon>Bacillati</taxon>
        <taxon>Actinomycetota</taxon>
        <taxon>Actinomycetes</taxon>
        <taxon>Micrococcales</taxon>
        <taxon>Bogoriellaceae</taxon>
        <taxon>Georgenia</taxon>
    </lineage>
</organism>
<evidence type="ECO:0000313" key="6">
    <source>
        <dbReference type="Proteomes" id="UP001165561"/>
    </source>
</evidence>
<feature type="domain" description="ABC transporter" evidence="4">
    <location>
        <begin position="19"/>
        <end position="108"/>
    </location>
</feature>
<keyword evidence="2" id="KW-0547">Nucleotide-binding</keyword>
<evidence type="ECO:0000313" key="5">
    <source>
        <dbReference type="EMBL" id="MDD9206248.1"/>
    </source>
</evidence>
<name>A0ABT5TX25_9MICO</name>
<evidence type="ECO:0000256" key="1">
    <source>
        <dbReference type="ARBA" id="ARBA00022448"/>
    </source>
</evidence>
<accession>A0ABT5TX25</accession>
<dbReference type="Pfam" id="PF00005">
    <property type="entry name" value="ABC_tran"/>
    <property type="match status" value="1"/>
</dbReference>